<keyword evidence="1" id="KW-0472">Membrane</keyword>
<proteinExistence type="predicted"/>
<dbReference type="EMBL" id="JASCZI010271950">
    <property type="protein sequence ID" value="MED6218214.1"/>
    <property type="molecule type" value="Genomic_DNA"/>
</dbReference>
<evidence type="ECO:0000313" key="2">
    <source>
        <dbReference type="EMBL" id="MED6218214.1"/>
    </source>
</evidence>
<name>A0ABU6Z7I4_9FABA</name>
<dbReference type="Proteomes" id="UP001341840">
    <property type="component" value="Unassembled WGS sequence"/>
</dbReference>
<protein>
    <submittedName>
        <fullName evidence="2">Uncharacterized protein</fullName>
    </submittedName>
</protein>
<keyword evidence="3" id="KW-1185">Reference proteome</keyword>
<comment type="caution">
    <text evidence="2">The sequence shown here is derived from an EMBL/GenBank/DDBJ whole genome shotgun (WGS) entry which is preliminary data.</text>
</comment>
<sequence length="102" mass="11327">MSGSMTFPLTTLYPLVPSIFSSSLGWGLTLPLFATALAPLHVTLLRILLRLAFLYHYTSLQRISLHFVLLCCALRLVPSTTCTKLLSTICLSNFVKQTIVRV</sequence>
<evidence type="ECO:0000256" key="1">
    <source>
        <dbReference type="SAM" id="Phobius"/>
    </source>
</evidence>
<feature type="transmembrane region" description="Helical" evidence="1">
    <location>
        <begin position="24"/>
        <end position="48"/>
    </location>
</feature>
<organism evidence="2 3">
    <name type="scientific">Stylosanthes scabra</name>
    <dbReference type="NCBI Taxonomy" id="79078"/>
    <lineage>
        <taxon>Eukaryota</taxon>
        <taxon>Viridiplantae</taxon>
        <taxon>Streptophyta</taxon>
        <taxon>Embryophyta</taxon>
        <taxon>Tracheophyta</taxon>
        <taxon>Spermatophyta</taxon>
        <taxon>Magnoliopsida</taxon>
        <taxon>eudicotyledons</taxon>
        <taxon>Gunneridae</taxon>
        <taxon>Pentapetalae</taxon>
        <taxon>rosids</taxon>
        <taxon>fabids</taxon>
        <taxon>Fabales</taxon>
        <taxon>Fabaceae</taxon>
        <taxon>Papilionoideae</taxon>
        <taxon>50 kb inversion clade</taxon>
        <taxon>dalbergioids sensu lato</taxon>
        <taxon>Dalbergieae</taxon>
        <taxon>Pterocarpus clade</taxon>
        <taxon>Stylosanthes</taxon>
    </lineage>
</organism>
<keyword evidence="1" id="KW-1133">Transmembrane helix</keyword>
<accession>A0ABU6Z7I4</accession>
<keyword evidence="1" id="KW-0812">Transmembrane</keyword>
<gene>
    <name evidence="2" type="ORF">PIB30_024853</name>
</gene>
<evidence type="ECO:0000313" key="3">
    <source>
        <dbReference type="Proteomes" id="UP001341840"/>
    </source>
</evidence>
<reference evidence="2 3" key="1">
    <citation type="journal article" date="2023" name="Plants (Basel)">
        <title>Bridging the Gap: Combining Genomics and Transcriptomics Approaches to Understand Stylosanthes scabra, an Orphan Legume from the Brazilian Caatinga.</title>
        <authorList>
            <person name="Ferreira-Neto J.R.C."/>
            <person name="da Silva M.D."/>
            <person name="Binneck E."/>
            <person name="de Melo N.F."/>
            <person name="da Silva R.H."/>
            <person name="de Melo A.L.T.M."/>
            <person name="Pandolfi V."/>
            <person name="Bustamante F.O."/>
            <person name="Brasileiro-Vidal A.C."/>
            <person name="Benko-Iseppon A.M."/>
        </authorList>
    </citation>
    <scope>NUCLEOTIDE SEQUENCE [LARGE SCALE GENOMIC DNA]</scope>
    <source>
        <tissue evidence="2">Leaves</tissue>
    </source>
</reference>